<feature type="region of interest" description="Disordered" evidence="1">
    <location>
        <begin position="1"/>
        <end position="24"/>
    </location>
</feature>
<keyword evidence="3" id="KW-1185">Reference proteome</keyword>
<evidence type="ECO:0000313" key="2">
    <source>
        <dbReference type="EMBL" id="SFL25603.1"/>
    </source>
</evidence>
<protein>
    <submittedName>
        <fullName evidence="2">Antitoxin ChpS</fullName>
    </submittedName>
</protein>
<sequence>MPAAKRTPGTKTSAKPPTQALTTTVVTVRRQGGARVMTLPPAVLAAIGADTGTDLTLAVQDGALVATPVTKRKRRYTLAELLEGAEHLPALYADTAKALEGPPVGNEIG</sequence>
<evidence type="ECO:0000256" key="1">
    <source>
        <dbReference type="SAM" id="MobiDB-lite"/>
    </source>
</evidence>
<dbReference type="Gene3D" id="2.10.260.10">
    <property type="match status" value="1"/>
</dbReference>
<reference evidence="3" key="1">
    <citation type="submission" date="2016-10" db="EMBL/GenBank/DDBJ databases">
        <authorList>
            <person name="Varghese N."/>
            <person name="Submissions S."/>
        </authorList>
    </citation>
    <scope>NUCLEOTIDE SEQUENCE [LARGE SCALE GENOMIC DNA]</scope>
    <source>
        <strain evidence="3">BL36</strain>
    </source>
</reference>
<dbReference type="RefSeq" id="WP_244536996.1">
    <property type="nucleotide sequence ID" value="NZ_FOTK01000002.1"/>
</dbReference>
<dbReference type="AlphaFoldDB" id="A0A1I4G7N7"/>
<dbReference type="EMBL" id="FOTK01000002">
    <property type="protein sequence ID" value="SFL25603.1"/>
    <property type="molecule type" value="Genomic_DNA"/>
</dbReference>
<dbReference type="SUPFAM" id="SSF89447">
    <property type="entry name" value="AbrB/MazE/MraZ-like"/>
    <property type="match status" value="1"/>
</dbReference>
<gene>
    <name evidence="2" type="ORF">SAMN05192568_1002231</name>
</gene>
<evidence type="ECO:0000313" key="3">
    <source>
        <dbReference type="Proteomes" id="UP000199048"/>
    </source>
</evidence>
<dbReference type="STRING" id="582667.SAMN05192568_1002231"/>
<dbReference type="Proteomes" id="UP000199048">
    <property type="component" value="Unassembled WGS sequence"/>
</dbReference>
<organism evidence="2 3">
    <name type="scientific">Methylobacterium pseudosasicola</name>
    <dbReference type="NCBI Taxonomy" id="582667"/>
    <lineage>
        <taxon>Bacteria</taxon>
        <taxon>Pseudomonadati</taxon>
        <taxon>Pseudomonadota</taxon>
        <taxon>Alphaproteobacteria</taxon>
        <taxon>Hyphomicrobiales</taxon>
        <taxon>Methylobacteriaceae</taxon>
        <taxon>Methylobacterium</taxon>
    </lineage>
</organism>
<accession>A0A1I4G7N7</accession>
<name>A0A1I4G7N7_9HYPH</name>
<proteinExistence type="predicted"/>
<dbReference type="InterPro" id="IPR037914">
    <property type="entry name" value="SpoVT-AbrB_sf"/>
</dbReference>
<feature type="compositionally biased region" description="Polar residues" evidence="1">
    <location>
        <begin position="9"/>
        <end position="21"/>
    </location>
</feature>